<keyword evidence="1" id="KW-0472">Membrane</keyword>
<gene>
    <name evidence="2" type="ORF">CB5_LOCUS8650</name>
</gene>
<dbReference type="EMBL" id="LR862145">
    <property type="protein sequence ID" value="CAD1825439.1"/>
    <property type="molecule type" value="Genomic_DNA"/>
</dbReference>
<organism evidence="2">
    <name type="scientific">Ananas comosus var. bracteatus</name>
    <name type="common">red pineapple</name>
    <dbReference type="NCBI Taxonomy" id="296719"/>
    <lineage>
        <taxon>Eukaryota</taxon>
        <taxon>Viridiplantae</taxon>
        <taxon>Streptophyta</taxon>
        <taxon>Embryophyta</taxon>
        <taxon>Tracheophyta</taxon>
        <taxon>Spermatophyta</taxon>
        <taxon>Magnoliopsida</taxon>
        <taxon>Liliopsida</taxon>
        <taxon>Poales</taxon>
        <taxon>Bromeliaceae</taxon>
        <taxon>Bromelioideae</taxon>
        <taxon>Ananas</taxon>
    </lineage>
</organism>
<keyword evidence="1" id="KW-0812">Transmembrane</keyword>
<sequence>MGGVAAAASSIAGGGEGVAAAASSIAPAVADGDGAGLRQLLLQSRPRPPTRGVGRRVIFMLRWCFAQLSAVGQGVVSELDGVVVKSLMRRIFRSVMGMLPLAAIISGMYLLHYNI</sequence>
<evidence type="ECO:0000313" key="2">
    <source>
        <dbReference type="EMBL" id="CAD1825439.1"/>
    </source>
</evidence>
<name>A0A6V7P3N1_ANACO</name>
<proteinExistence type="predicted"/>
<feature type="transmembrane region" description="Helical" evidence="1">
    <location>
        <begin position="91"/>
        <end position="111"/>
    </location>
</feature>
<dbReference type="AlphaFoldDB" id="A0A6V7P3N1"/>
<protein>
    <submittedName>
        <fullName evidence="2">Uncharacterized protein</fullName>
    </submittedName>
</protein>
<accession>A0A6V7P3N1</accession>
<keyword evidence="1" id="KW-1133">Transmembrane helix</keyword>
<evidence type="ECO:0000256" key="1">
    <source>
        <dbReference type="SAM" id="Phobius"/>
    </source>
</evidence>
<reference evidence="2" key="1">
    <citation type="submission" date="2020-07" db="EMBL/GenBank/DDBJ databases">
        <authorList>
            <person name="Lin J."/>
        </authorList>
    </citation>
    <scope>NUCLEOTIDE SEQUENCE</scope>
</reference>